<evidence type="ECO:0000256" key="3">
    <source>
        <dbReference type="ARBA" id="ARBA00012682"/>
    </source>
</evidence>
<dbReference type="EC" id="1.15.1.1" evidence="3"/>
<dbReference type="GO" id="GO:0005507">
    <property type="term" value="F:copper ion binding"/>
    <property type="evidence" value="ECO:0000318"/>
    <property type="project" value="GO_Central"/>
</dbReference>
<dbReference type="OrthoDB" id="2015551at2759"/>
<dbReference type="STRING" id="105231.A0A1Y1IE33"/>
<dbReference type="InterPro" id="IPR001424">
    <property type="entry name" value="SOD_Cu_Zn_dom"/>
</dbReference>
<feature type="domain" description="Superoxide dismutase copper/zinc binding" evidence="6">
    <location>
        <begin position="123"/>
        <end position="253"/>
    </location>
</feature>
<evidence type="ECO:0000313" key="8">
    <source>
        <dbReference type="Proteomes" id="UP000054558"/>
    </source>
</evidence>
<evidence type="ECO:0000256" key="2">
    <source>
        <dbReference type="ARBA" id="ARBA00010457"/>
    </source>
</evidence>
<dbReference type="Pfam" id="PF00080">
    <property type="entry name" value="Sod_Cu"/>
    <property type="match status" value="1"/>
</dbReference>
<evidence type="ECO:0000313" key="7">
    <source>
        <dbReference type="EMBL" id="GAQ86348.1"/>
    </source>
</evidence>
<dbReference type="InterPro" id="IPR018152">
    <property type="entry name" value="SOD_Cu/Zn_BS"/>
</dbReference>
<dbReference type="PROSITE" id="PS00087">
    <property type="entry name" value="SOD_CU_ZN_1"/>
    <property type="match status" value="1"/>
</dbReference>
<proteinExistence type="inferred from homology"/>
<gene>
    <name evidence="7" type="ORF">KFL_002830250</name>
</gene>
<dbReference type="PRINTS" id="PR00068">
    <property type="entry name" value="CUZNDISMTASE"/>
</dbReference>
<dbReference type="InterPro" id="IPR024134">
    <property type="entry name" value="SOD_Cu/Zn_/chaperone"/>
</dbReference>
<dbReference type="GO" id="GO:0004784">
    <property type="term" value="F:superoxide dismutase activity"/>
    <property type="evidence" value="ECO:0000318"/>
    <property type="project" value="GO_Central"/>
</dbReference>
<comment type="catalytic activity">
    <reaction evidence="5">
        <text>2 superoxide + 2 H(+) = H2O2 + O2</text>
        <dbReference type="Rhea" id="RHEA:20696"/>
        <dbReference type="ChEBI" id="CHEBI:15378"/>
        <dbReference type="ChEBI" id="CHEBI:15379"/>
        <dbReference type="ChEBI" id="CHEBI:16240"/>
        <dbReference type="ChEBI" id="CHEBI:18421"/>
        <dbReference type="EC" id="1.15.1.1"/>
    </reaction>
</comment>
<dbReference type="SUPFAM" id="SSF49329">
    <property type="entry name" value="Cu,Zn superoxide dismutase-like"/>
    <property type="match status" value="1"/>
</dbReference>
<keyword evidence="8" id="KW-1185">Reference proteome</keyword>
<name>A0A1Y1IE33_KLENI</name>
<dbReference type="InterPro" id="IPR036423">
    <property type="entry name" value="SOD-like_Cu/Zn_dom_sf"/>
</dbReference>
<comment type="cofactor">
    <cofactor evidence="1">
        <name>Zn(2+)</name>
        <dbReference type="ChEBI" id="CHEBI:29105"/>
    </cofactor>
</comment>
<dbReference type="OMA" id="CYSTAAM"/>
<dbReference type="PANTHER" id="PTHR10003">
    <property type="entry name" value="SUPEROXIDE DISMUTASE CU-ZN -RELATED"/>
    <property type="match status" value="1"/>
</dbReference>
<organism evidence="7 8">
    <name type="scientific">Klebsormidium nitens</name>
    <name type="common">Green alga</name>
    <name type="synonym">Ulothrix nitens</name>
    <dbReference type="NCBI Taxonomy" id="105231"/>
    <lineage>
        <taxon>Eukaryota</taxon>
        <taxon>Viridiplantae</taxon>
        <taxon>Streptophyta</taxon>
        <taxon>Klebsormidiophyceae</taxon>
        <taxon>Klebsormidiales</taxon>
        <taxon>Klebsormidiaceae</taxon>
        <taxon>Klebsormidium</taxon>
    </lineage>
</organism>
<dbReference type="CDD" id="cd00305">
    <property type="entry name" value="Cu-Zn_Superoxide_Dismutase"/>
    <property type="match status" value="1"/>
</dbReference>
<dbReference type="EMBL" id="DF237232">
    <property type="protein sequence ID" value="GAQ86348.1"/>
    <property type="molecule type" value="Genomic_DNA"/>
</dbReference>
<reference evidence="7 8" key="1">
    <citation type="journal article" date="2014" name="Nat. Commun.">
        <title>Klebsormidium flaccidum genome reveals primary factors for plant terrestrial adaptation.</title>
        <authorList>
            <person name="Hori K."/>
            <person name="Maruyama F."/>
            <person name="Fujisawa T."/>
            <person name="Togashi T."/>
            <person name="Yamamoto N."/>
            <person name="Seo M."/>
            <person name="Sato S."/>
            <person name="Yamada T."/>
            <person name="Mori H."/>
            <person name="Tajima N."/>
            <person name="Moriyama T."/>
            <person name="Ikeuchi M."/>
            <person name="Watanabe M."/>
            <person name="Wada H."/>
            <person name="Kobayashi K."/>
            <person name="Saito M."/>
            <person name="Masuda T."/>
            <person name="Sasaki-Sekimoto Y."/>
            <person name="Mashiguchi K."/>
            <person name="Awai K."/>
            <person name="Shimojima M."/>
            <person name="Masuda S."/>
            <person name="Iwai M."/>
            <person name="Nobusawa T."/>
            <person name="Narise T."/>
            <person name="Kondo S."/>
            <person name="Saito H."/>
            <person name="Sato R."/>
            <person name="Murakawa M."/>
            <person name="Ihara Y."/>
            <person name="Oshima-Yamada Y."/>
            <person name="Ohtaka K."/>
            <person name="Satoh M."/>
            <person name="Sonobe K."/>
            <person name="Ishii M."/>
            <person name="Ohtani R."/>
            <person name="Kanamori-Sato M."/>
            <person name="Honoki R."/>
            <person name="Miyazaki D."/>
            <person name="Mochizuki H."/>
            <person name="Umetsu J."/>
            <person name="Higashi K."/>
            <person name="Shibata D."/>
            <person name="Kamiya Y."/>
            <person name="Sato N."/>
            <person name="Nakamura Y."/>
            <person name="Tabata S."/>
            <person name="Ida S."/>
            <person name="Kurokawa K."/>
            <person name="Ohta H."/>
        </authorList>
    </citation>
    <scope>NUCLEOTIDE SEQUENCE [LARGE SCALE GENOMIC DNA]</scope>
    <source>
        <strain evidence="7 8">NIES-2285</strain>
    </source>
</reference>
<comment type="similarity">
    <text evidence="2">Belongs to the Cu-Zn superoxide dismutase family.</text>
</comment>
<dbReference type="Proteomes" id="UP000054558">
    <property type="component" value="Unassembled WGS sequence"/>
</dbReference>
<evidence type="ECO:0000256" key="1">
    <source>
        <dbReference type="ARBA" id="ARBA00001947"/>
    </source>
</evidence>
<evidence type="ECO:0000256" key="4">
    <source>
        <dbReference type="ARBA" id="ARBA00022862"/>
    </source>
</evidence>
<sequence length="257" mass="26186">MACTVAIAFSGPAALTIGALVFRPEAAASVASSAVLPKSFWGLPVHAAPVPIHTRKLAVQAQCVGSFSEARAVGCQCGPECPRRDFLLGLALASAALAQPAEAAAAKVAVAKLVPTKGSTAFGEVTFTESSGFFGGRKVKVDVNIGGLSPGMHGFHIHEIGDVTCDDGLCTGGHYNPSKKPHGAPGSEERHVGDLGNIRADNDGKVQTTLEDVVISLDGPSSIVGHSVVVHFGQDDLESQPSGNAGGRAAYATVRLV</sequence>
<dbReference type="Gene3D" id="2.60.40.200">
    <property type="entry name" value="Superoxide dismutase, copper/zinc binding domain"/>
    <property type="match status" value="1"/>
</dbReference>
<keyword evidence="4" id="KW-0049">Antioxidant</keyword>
<evidence type="ECO:0000256" key="5">
    <source>
        <dbReference type="ARBA" id="ARBA00049204"/>
    </source>
</evidence>
<dbReference type="GO" id="GO:0019430">
    <property type="term" value="P:removal of superoxide radicals"/>
    <property type="evidence" value="ECO:0000318"/>
    <property type="project" value="GO_Central"/>
</dbReference>
<protein>
    <recommendedName>
        <fullName evidence="3">superoxide dismutase</fullName>
        <ecNumber evidence="3">1.15.1.1</ecNumber>
    </recommendedName>
</protein>
<evidence type="ECO:0000259" key="6">
    <source>
        <dbReference type="Pfam" id="PF00080"/>
    </source>
</evidence>
<accession>A0A1Y1IE33</accession>
<dbReference type="AlphaFoldDB" id="A0A1Y1IE33"/>